<dbReference type="Pfam" id="PF04909">
    <property type="entry name" value="Amidohydro_2"/>
    <property type="match status" value="1"/>
</dbReference>
<accession>A0AA96GKK8</accession>
<evidence type="ECO:0000313" key="3">
    <source>
        <dbReference type="Proteomes" id="UP001302494"/>
    </source>
</evidence>
<dbReference type="RefSeq" id="WP_312746619.1">
    <property type="nucleotide sequence ID" value="NZ_CP116968.1"/>
</dbReference>
<evidence type="ECO:0000313" key="2">
    <source>
        <dbReference type="EMBL" id="WNM62717.1"/>
    </source>
</evidence>
<feature type="domain" description="Amidohydrolase-related" evidence="1">
    <location>
        <begin position="251"/>
        <end position="441"/>
    </location>
</feature>
<dbReference type="Proteomes" id="UP001302494">
    <property type="component" value="Chromosome"/>
</dbReference>
<dbReference type="EMBL" id="CP116968">
    <property type="protein sequence ID" value="WNM62717.1"/>
    <property type="molecule type" value="Genomic_DNA"/>
</dbReference>
<name>A0AA96GKK8_9BACT</name>
<dbReference type="KEGG" id="nneo:PQG83_02920"/>
<dbReference type="InterPro" id="IPR006680">
    <property type="entry name" value="Amidohydro-rel"/>
</dbReference>
<dbReference type="PANTHER" id="PTHR42889:SF1">
    <property type="entry name" value="BLR3681 PROTEIN"/>
    <property type="match status" value="1"/>
</dbReference>
<sequence length="480" mass="54538">MKHRPTLRIQQGYTSASPLPTQVVASEEFLPPSQSVKQSQVEWLIHQSSKRLSSRLGMNRRDFLKTTGGMALAFLAMNQVFGKFFDVLDVEAAEPQAVQARKGNIPFIFDVQTHYVSSSFNQPGWKEGLLSLRRRAKEMGLNPKLSGDRGTIEDLSLENYIKEVFLDSDTSIGLISTPPGPYPWEAVVPPKEMTHIRDEINRLTASQRMLAHGLVMPQLGKVDLDYMDQQAETFKVDAWKCYTGSPPKGFEHGWWLNDEKIAYPMLEKAQALNITNVCAHKGLPLGPVPDYNHPRDILQAAKDFSKLNFLIYHSGFLGIPRINLEEAKKGEIPWTSEFCRLKHKQQKLNNVYMEMGSTFGQLVITEPVVCAHLLGQILLAFGEDHLLWGTDSIWYGTPQWQIEAFRRFQIPEELQEKFHYPALNKDLKAKVFGLNAAKLFKVEVEAKRKDVPKDYLSHIKMAYMEEGPSPSHHAYGWVAT</sequence>
<dbReference type="Gene3D" id="3.20.20.140">
    <property type="entry name" value="Metal-dependent hydrolases"/>
    <property type="match status" value="1"/>
</dbReference>
<keyword evidence="3" id="KW-1185">Reference proteome</keyword>
<dbReference type="PANTHER" id="PTHR42889">
    <property type="entry name" value="BLR3681 PROTEIN"/>
    <property type="match status" value="1"/>
</dbReference>
<dbReference type="InterPro" id="IPR032466">
    <property type="entry name" value="Metal_Hydrolase"/>
</dbReference>
<dbReference type="SUPFAM" id="SSF51556">
    <property type="entry name" value="Metallo-dependent hydrolases"/>
    <property type="match status" value="1"/>
</dbReference>
<dbReference type="AlphaFoldDB" id="A0AA96GKK8"/>
<evidence type="ECO:0000259" key="1">
    <source>
        <dbReference type="Pfam" id="PF04909"/>
    </source>
</evidence>
<organism evidence="2 3">
    <name type="scientific">Candidatus Nitrospira neomarina</name>
    <dbReference type="NCBI Taxonomy" id="3020899"/>
    <lineage>
        <taxon>Bacteria</taxon>
        <taxon>Pseudomonadati</taxon>
        <taxon>Nitrospirota</taxon>
        <taxon>Nitrospiria</taxon>
        <taxon>Nitrospirales</taxon>
        <taxon>Nitrospiraceae</taxon>
        <taxon>Nitrospira</taxon>
    </lineage>
</organism>
<reference evidence="2 3" key="1">
    <citation type="submission" date="2023-01" db="EMBL/GenBank/DDBJ databases">
        <title>Cultivation and genomic characterization of new, ubiquitous marine nitrite-oxidizing bacteria from the Nitrospirales.</title>
        <authorList>
            <person name="Mueller A.J."/>
            <person name="Daebeler A."/>
            <person name="Herbold C.W."/>
            <person name="Kirkegaard R.H."/>
            <person name="Daims H."/>
        </authorList>
    </citation>
    <scope>NUCLEOTIDE SEQUENCE [LARGE SCALE GENOMIC DNA]</scope>
    <source>
        <strain evidence="2 3">DK</strain>
    </source>
</reference>
<dbReference type="GO" id="GO:0016787">
    <property type="term" value="F:hydrolase activity"/>
    <property type="evidence" value="ECO:0007669"/>
    <property type="project" value="InterPro"/>
</dbReference>
<proteinExistence type="predicted"/>
<gene>
    <name evidence="2" type="ORF">PQG83_02920</name>
</gene>
<protein>
    <submittedName>
        <fullName evidence="2">Amidohydrolase family protein</fullName>
    </submittedName>
</protein>